<dbReference type="GO" id="GO:0008270">
    <property type="term" value="F:zinc ion binding"/>
    <property type="evidence" value="ECO:0007669"/>
    <property type="project" value="InterPro"/>
</dbReference>
<feature type="compositionally biased region" description="Polar residues" evidence="1">
    <location>
        <begin position="41"/>
        <end position="50"/>
    </location>
</feature>
<dbReference type="EMBL" id="GL445595">
    <property type="protein sequence ID" value="EFN89311.1"/>
    <property type="molecule type" value="Genomic_DNA"/>
</dbReference>
<sequence length="627" mass="70856">MKKKTDLQLKTLETLRNQFKHYFSSTDKKPPAASPDPRQRMGNNQLSNGDSHIGPENDSEIATPRYRPTTTVSPSRRQPIPMVKLLYLTESAVQGIAERVQKNLEYYYSSEEKMYLPDRANRATQFDKAESAPDVSLIITDECEQAKASEIKHKSARLIISQTPSNPSLRGDFSLSSYDSDIFDPNQIFSENRMSDALPPGTSAEIIGNREIYYAIDREIVKMRRTVTATSADGTKQPRENSAPQFENIQSNQDRPLTKSLGIDADRLFALIEIIIEGIENLKNTYATTAQILARGNVGIALTDAASVEPYERDSHNRPQEIDNVGRNTENHARLREAKDHFPLFDGSNEEKLMEFLTTCNYAFEIIHPADEAALVRALICTKQKGNALVQMKNRDPRNYASLKKKLATALFTATTEGNEYSEHQKSTIHRYIKQQALINYQLGLNEKLQTIIRSRAPARLVDAIMEAVEEECVKGVGSINSRPNDIAMTTRYRRYANSMPAREPPTLKYLKCGKLGHTGRDCRSSRRGTQFPLPKSEGNARVNNVIKHCTFCDKSGHNRKECRNLHGRTTPAHATDTDKTRNPTPRTVQFREERISLARNTQSDEDSDRDEERRIADDANPPARIL</sequence>
<protein>
    <recommendedName>
        <fullName evidence="2">CCHC-type domain-containing protein</fullName>
    </recommendedName>
</protein>
<dbReference type="SUPFAM" id="SSF57756">
    <property type="entry name" value="Retrovirus zinc finger-like domains"/>
    <property type="match status" value="1"/>
</dbReference>
<proteinExistence type="predicted"/>
<dbReference type="InterPro" id="IPR036875">
    <property type="entry name" value="Znf_CCHC_sf"/>
</dbReference>
<keyword evidence="4" id="KW-1185">Reference proteome</keyword>
<feature type="domain" description="CCHC-type" evidence="2">
    <location>
        <begin position="549"/>
        <end position="565"/>
    </location>
</feature>
<dbReference type="InParanoid" id="E2B4T2"/>
<feature type="domain" description="CCHC-type" evidence="2">
    <location>
        <begin position="512"/>
        <end position="525"/>
    </location>
</feature>
<evidence type="ECO:0000256" key="1">
    <source>
        <dbReference type="SAM" id="MobiDB-lite"/>
    </source>
</evidence>
<dbReference type="GO" id="GO:0003676">
    <property type="term" value="F:nucleic acid binding"/>
    <property type="evidence" value="ECO:0007669"/>
    <property type="project" value="InterPro"/>
</dbReference>
<feature type="region of interest" description="Disordered" evidence="1">
    <location>
        <begin position="20"/>
        <end position="76"/>
    </location>
</feature>
<dbReference type="Proteomes" id="UP000008237">
    <property type="component" value="Unassembled WGS sequence"/>
</dbReference>
<accession>E2B4T2</accession>
<feature type="region of interest" description="Disordered" evidence="1">
    <location>
        <begin position="561"/>
        <end position="627"/>
    </location>
</feature>
<reference evidence="3 4" key="1">
    <citation type="journal article" date="2010" name="Science">
        <title>Genomic comparison of the ants Camponotus floridanus and Harpegnathos saltator.</title>
        <authorList>
            <person name="Bonasio R."/>
            <person name="Zhang G."/>
            <person name="Ye C."/>
            <person name="Mutti N.S."/>
            <person name="Fang X."/>
            <person name="Qin N."/>
            <person name="Donahue G."/>
            <person name="Yang P."/>
            <person name="Li Q."/>
            <person name="Li C."/>
            <person name="Zhang P."/>
            <person name="Huang Z."/>
            <person name="Berger S.L."/>
            <person name="Reinberg D."/>
            <person name="Wang J."/>
            <person name="Liebig J."/>
        </authorList>
    </citation>
    <scope>NUCLEOTIDE SEQUENCE [LARGE SCALE GENOMIC DNA]</scope>
    <source>
        <strain evidence="3 4">R22 G/1</strain>
    </source>
</reference>
<evidence type="ECO:0000313" key="3">
    <source>
        <dbReference type="EMBL" id="EFN89311.1"/>
    </source>
</evidence>
<dbReference type="Gene3D" id="4.10.60.10">
    <property type="entry name" value="Zinc finger, CCHC-type"/>
    <property type="match status" value="1"/>
</dbReference>
<name>E2B4T2_HARSA</name>
<dbReference type="InterPro" id="IPR001878">
    <property type="entry name" value="Znf_CCHC"/>
</dbReference>
<evidence type="ECO:0000313" key="4">
    <source>
        <dbReference type="Proteomes" id="UP000008237"/>
    </source>
</evidence>
<evidence type="ECO:0000259" key="2">
    <source>
        <dbReference type="SMART" id="SM00343"/>
    </source>
</evidence>
<dbReference type="AlphaFoldDB" id="E2B4T2"/>
<gene>
    <name evidence="3" type="ORF">EAI_06204</name>
</gene>
<organism evidence="4">
    <name type="scientific">Harpegnathos saltator</name>
    <name type="common">Jerdon's jumping ant</name>
    <dbReference type="NCBI Taxonomy" id="610380"/>
    <lineage>
        <taxon>Eukaryota</taxon>
        <taxon>Metazoa</taxon>
        <taxon>Ecdysozoa</taxon>
        <taxon>Arthropoda</taxon>
        <taxon>Hexapoda</taxon>
        <taxon>Insecta</taxon>
        <taxon>Pterygota</taxon>
        <taxon>Neoptera</taxon>
        <taxon>Endopterygota</taxon>
        <taxon>Hymenoptera</taxon>
        <taxon>Apocrita</taxon>
        <taxon>Aculeata</taxon>
        <taxon>Formicoidea</taxon>
        <taxon>Formicidae</taxon>
        <taxon>Ponerinae</taxon>
        <taxon>Ponerini</taxon>
        <taxon>Harpegnathos</taxon>
    </lineage>
</organism>
<dbReference type="SMART" id="SM00343">
    <property type="entry name" value="ZnF_C2HC"/>
    <property type="match status" value="2"/>
</dbReference>